<dbReference type="PRINTS" id="PR00081">
    <property type="entry name" value="GDHRDH"/>
</dbReference>
<dbReference type="SUPFAM" id="SSF51735">
    <property type="entry name" value="NAD(P)-binding Rossmann-fold domains"/>
    <property type="match status" value="1"/>
</dbReference>
<dbReference type="Gene3D" id="3.40.50.720">
    <property type="entry name" value="NAD(P)-binding Rossmann-like Domain"/>
    <property type="match status" value="1"/>
</dbReference>
<gene>
    <name evidence="3" type="ORF">Z519_04055</name>
</gene>
<evidence type="ECO:0000256" key="1">
    <source>
        <dbReference type="ARBA" id="ARBA00006484"/>
    </source>
</evidence>
<evidence type="ECO:0008006" key="5">
    <source>
        <dbReference type="Google" id="ProtNLM"/>
    </source>
</evidence>
<protein>
    <recommendedName>
        <fullName evidence="5">3-hydroxyacyl-CoA dehydrogenase</fullName>
    </recommendedName>
</protein>
<reference evidence="3" key="1">
    <citation type="submission" date="2015-01" db="EMBL/GenBank/DDBJ databases">
        <title>The Genome Sequence of Cladophialophora bantiana CBS 173.52.</title>
        <authorList>
            <consortium name="The Broad Institute Genomics Platform"/>
            <person name="Cuomo C."/>
            <person name="de Hoog S."/>
            <person name="Gorbushina A."/>
            <person name="Stielow B."/>
            <person name="Teixiera M."/>
            <person name="Abouelleil A."/>
            <person name="Chapman S.B."/>
            <person name="Priest M."/>
            <person name="Young S.K."/>
            <person name="Wortman J."/>
            <person name="Nusbaum C."/>
            <person name="Birren B."/>
        </authorList>
    </citation>
    <scope>NUCLEOTIDE SEQUENCE [LARGE SCALE GENOMIC DNA]</scope>
    <source>
        <strain evidence="3">CBS 173.52</strain>
    </source>
</reference>
<dbReference type="Proteomes" id="UP000053789">
    <property type="component" value="Unassembled WGS sequence"/>
</dbReference>
<comment type="similarity">
    <text evidence="1">Belongs to the short-chain dehydrogenases/reductases (SDR) family.</text>
</comment>
<evidence type="ECO:0000313" key="4">
    <source>
        <dbReference type="Proteomes" id="UP000053789"/>
    </source>
</evidence>
<keyword evidence="2" id="KW-0560">Oxidoreductase</keyword>
<evidence type="ECO:0000313" key="3">
    <source>
        <dbReference type="EMBL" id="KIW95470.1"/>
    </source>
</evidence>
<accession>A0A0D2HX31</accession>
<dbReference type="InterPro" id="IPR002347">
    <property type="entry name" value="SDR_fam"/>
</dbReference>
<keyword evidence="4" id="KW-1185">Reference proteome</keyword>
<name>A0A0D2HX31_CLAB1</name>
<dbReference type="GO" id="GO:0016491">
    <property type="term" value="F:oxidoreductase activity"/>
    <property type="evidence" value="ECO:0007669"/>
    <property type="project" value="UniProtKB-KW"/>
</dbReference>
<proteinExistence type="inferred from homology"/>
<dbReference type="Pfam" id="PF00106">
    <property type="entry name" value="adh_short"/>
    <property type="match status" value="1"/>
</dbReference>
<dbReference type="RefSeq" id="XP_016622139.1">
    <property type="nucleotide sequence ID" value="XM_016761801.1"/>
</dbReference>
<dbReference type="OrthoDB" id="37659at2759"/>
<dbReference type="VEuPathDB" id="FungiDB:Z519_04055"/>
<dbReference type="InterPro" id="IPR036291">
    <property type="entry name" value="NAD(P)-bd_dom_sf"/>
</dbReference>
<dbReference type="EMBL" id="KN846984">
    <property type="protein sequence ID" value="KIW95470.1"/>
    <property type="molecule type" value="Genomic_DNA"/>
</dbReference>
<dbReference type="HOGENOM" id="CLU_010194_13_1_1"/>
<dbReference type="PANTHER" id="PTHR43180">
    <property type="entry name" value="3-OXOACYL-(ACYL-CARRIER-PROTEIN) REDUCTASE (AFU_ORTHOLOGUE AFUA_6G11210)"/>
    <property type="match status" value="1"/>
</dbReference>
<evidence type="ECO:0000256" key="2">
    <source>
        <dbReference type="ARBA" id="ARBA00023002"/>
    </source>
</evidence>
<dbReference type="PANTHER" id="PTHR43180:SF86">
    <property type="entry name" value="DEHYDROGENASE, PUTATIVE (AFU_ORTHOLOGUE AFUA_3G00290)-RELATED"/>
    <property type="match status" value="1"/>
</dbReference>
<dbReference type="GeneID" id="27696983"/>
<organism evidence="3 4">
    <name type="scientific">Cladophialophora bantiana (strain ATCC 10958 / CBS 173.52 / CDC B-1940 / NIH 8579)</name>
    <name type="common">Xylohypha bantiana</name>
    <dbReference type="NCBI Taxonomy" id="1442370"/>
    <lineage>
        <taxon>Eukaryota</taxon>
        <taxon>Fungi</taxon>
        <taxon>Dikarya</taxon>
        <taxon>Ascomycota</taxon>
        <taxon>Pezizomycotina</taxon>
        <taxon>Eurotiomycetes</taxon>
        <taxon>Chaetothyriomycetidae</taxon>
        <taxon>Chaetothyriales</taxon>
        <taxon>Herpotrichiellaceae</taxon>
        <taxon>Cladophialophora</taxon>
    </lineage>
</organism>
<sequence>MARFNPGHPSLSSAAFLDKVIVLSGGSTGIGAATVLLLDSFGAKVVFGDIVPPKKAVGDYLRTDVTKYKDNLALFRFAFEKYGRVDHAVANAGVIEQPGWFQPDGIESLQNPPPDLVVDVNLKGTLYFTHIALQYLAHNRGDTDRSLTTLSSQAGFKETPGLFVYQATKHGILGLMRSLRLWTPTTFGVRINAVCPSMTTTQMVAGIQDAWMAGGNPVNDPADIAKIICGVMAAGPGTGAVCVGGIDWDDSQAGLNGRALFIMGGEAYDIEEGLDRTEDLWLGRVISKKLERAQKGLGKGDDWVSS</sequence>
<dbReference type="AlphaFoldDB" id="A0A0D2HX31"/>